<sequence length="462" mass="54652">MQTIKIKYRIDNQNDQLLLGRYIKQYNHVYRVAFNKLQNGIKNKVTDLCLLNNIELLDSWFIQSASYEAKFLHSLVGNEQKVIFGGKKNFFNRLKGLISKDKFNEKRLVPLCSYGEKKSGTKSVHGNRKFKLSEDLSFITLKLKEKKIQINLPKFLHLNIKKTLTNIYKHQVLDDCPITYKIDNQYVYIQFDENIISNTQFNSKKIENRILSLDLNPNYIGWSIVDWKSESEFEVVKSGVYSIKELNDYDSGLKGKGYSTESKECKYISNKRQYETIQIVKNIVNKAIYYKCQLISCEDLNIKSKDSDKGKRFNKLVNNSWNRNLFVNNLQKRCNILNIKLLKVVPEYSSFIGNFLYRSLNLPDMILASIELSRRAYEFYNQYIIKSKDIKKNIVRPSIVMFKQLYMKSLEEFHLHPTYHDLVELYYFFKKSKMMYKLSIDKFNLQFSSLFSTKSYVGQFNF</sequence>
<proteinExistence type="predicted"/>
<dbReference type="EMBL" id="OR769219">
    <property type="protein sequence ID" value="WQJ51212.1"/>
    <property type="molecule type" value="Genomic_DNA"/>
</dbReference>
<organism evidence="1 2">
    <name type="scientific">phage Lak_Megaphage_RVC_AP3_GC26</name>
    <dbReference type="NCBI Taxonomy" id="3109225"/>
    <lineage>
        <taxon>Viruses</taxon>
        <taxon>Duplodnaviria</taxon>
        <taxon>Heunggongvirae</taxon>
        <taxon>Uroviricota</taxon>
        <taxon>Caudoviricetes</taxon>
        <taxon>Caudoviricetes code 15 clade</taxon>
    </lineage>
</organism>
<evidence type="ECO:0008006" key="3">
    <source>
        <dbReference type="Google" id="ProtNLM"/>
    </source>
</evidence>
<name>A0ABZ0YZH1_9CAUD</name>
<accession>A0ABZ0YZH1</accession>
<dbReference type="Proteomes" id="UP001348805">
    <property type="component" value="Segment"/>
</dbReference>
<protein>
    <recommendedName>
        <fullName evidence="3">Transposase</fullName>
    </recommendedName>
</protein>
<keyword evidence="2" id="KW-1185">Reference proteome</keyword>
<evidence type="ECO:0000313" key="2">
    <source>
        <dbReference type="Proteomes" id="UP001348805"/>
    </source>
</evidence>
<reference evidence="1 2" key="1">
    <citation type="submission" date="2023-11" db="EMBL/GenBank/DDBJ databases">
        <authorList>
            <person name="Cook R."/>
            <person name="Crisci M."/>
            <person name="Pye H."/>
            <person name="Adriaenssens E."/>
            <person name="Santini J."/>
        </authorList>
    </citation>
    <scope>NUCLEOTIDE SEQUENCE [LARGE SCALE GENOMIC DNA]</scope>
    <source>
        <strain evidence="1">Lak_Megaphage_RVC_AP3_GC26</strain>
    </source>
</reference>
<evidence type="ECO:0000313" key="1">
    <source>
        <dbReference type="EMBL" id="WQJ51212.1"/>
    </source>
</evidence>